<dbReference type="Pfam" id="PF09995">
    <property type="entry name" value="MPAB_Lcp_cat"/>
    <property type="match status" value="1"/>
</dbReference>
<name>A0ABP5KR13_9ACTN</name>
<dbReference type="EMBL" id="BAAAQR010000001">
    <property type="protein sequence ID" value="GAA2136094.1"/>
    <property type="molecule type" value="Genomic_DNA"/>
</dbReference>
<reference evidence="3" key="1">
    <citation type="journal article" date="2019" name="Int. J. Syst. Evol. Microbiol.">
        <title>The Global Catalogue of Microorganisms (GCM) 10K type strain sequencing project: providing services to taxonomists for standard genome sequencing and annotation.</title>
        <authorList>
            <consortium name="The Broad Institute Genomics Platform"/>
            <consortium name="The Broad Institute Genome Sequencing Center for Infectious Disease"/>
            <person name="Wu L."/>
            <person name="Ma J."/>
        </authorList>
    </citation>
    <scope>NUCLEOTIDE SEQUENCE [LARGE SCALE GENOMIC DNA]</scope>
    <source>
        <strain evidence="3">JCM 16022</strain>
    </source>
</reference>
<dbReference type="RefSeq" id="WP_344146238.1">
    <property type="nucleotide sequence ID" value="NZ_BAAAQR010000001.1"/>
</dbReference>
<accession>A0ABP5KR13</accession>
<dbReference type="PANTHER" id="PTHR36124:SF1">
    <property type="entry name" value="ER-BOUND OXYGENASE MPAB_MPAB'_RUBBER OXYGENASE CATALYTIC DOMAIN-CONTAINING PROTEIN"/>
    <property type="match status" value="1"/>
</dbReference>
<comment type="caution">
    <text evidence="2">The sequence shown here is derived from an EMBL/GenBank/DDBJ whole genome shotgun (WGS) entry which is preliminary data.</text>
</comment>
<evidence type="ECO:0000259" key="1">
    <source>
        <dbReference type="Pfam" id="PF09995"/>
    </source>
</evidence>
<dbReference type="Proteomes" id="UP001501771">
    <property type="component" value="Unassembled WGS sequence"/>
</dbReference>
<keyword evidence="3" id="KW-1185">Reference proteome</keyword>
<dbReference type="InterPro" id="IPR018713">
    <property type="entry name" value="MPAB/Lcp_cat_dom"/>
</dbReference>
<dbReference type="InterPro" id="IPR046366">
    <property type="entry name" value="MPAB"/>
</dbReference>
<evidence type="ECO:0000313" key="2">
    <source>
        <dbReference type="EMBL" id="GAA2136094.1"/>
    </source>
</evidence>
<organism evidence="2 3">
    <name type="scientific">Nocardioides koreensis</name>
    <dbReference type="NCBI Taxonomy" id="433651"/>
    <lineage>
        <taxon>Bacteria</taxon>
        <taxon>Bacillati</taxon>
        <taxon>Actinomycetota</taxon>
        <taxon>Actinomycetes</taxon>
        <taxon>Propionibacteriales</taxon>
        <taxon>Nocardioidaceae</taxon>
        <taxon>Nocardioides</taxon>
    </lineage>
</organism>
<sequence>MGVLGGLAHPRRYANLREIRTLDPERDTDRIVWLTSRHEFPWDYTQGTGIAFLRDYGIPSIARLLDRTRQFEDDGVKRYDDTLLFAEEASVEGIDSERSHAAVRRLNRIHGHYDIPDDEFRYVLATTIVGPVRWIEEFGWRRLDPVELRALARFTTRFGELMGIKDLPSTYDGYLELLTSYEREHFAFDPANRRVTEATLRIARKTAPRPLRPVVRRVTIALMDQPLREALGVPRQPAWFAAAVRAGLRLRGRLLRLAPPRRTAYHHRPSTYPQGYRLGDLGPASMLDELDHRDVSAPLES</sequence>
<evidence type="ECO:0000313" key="3">
    <source>
        <dbReference type="Proteomes" id="UP001501771"/>
    </source>
</evidence>
<protein>
    <submittedName>
        <fullName evidence="2">Oxygenase MpaB family protein</fullName>
    </submittedName>
</protein>
<feature type="domain" description="ER-bound oxygenase mpaB/mpaB'/Rubber oxygenase catalytic" evidence="1">
    <location>
        <begin position="65"/>
        <end position="246"/>
    </location>
</feature>
<proteinExistence type="predicted"/>
<gene>
    <name evidence="2" type="ORF">GCM10009844_02070</name>
</gene>
<dbReference type="PANTHER" id="PTHR36124">
    <property type="match status" value="1"/>
</dbReference>